<comment type="caution">
    <text evidence="3">The sequence shown here is derived from an EMBL/GenBank/DDBJ whole genome shotgun (WGS) entry which is preliminary data.</text>
</comment>
<dbReference type="AlphaFoldDB" id="A0A919GMR3"/>
<evidence type="ECO:0000256" key="1">
    <source>
        <dbReference type="SAM" id="Phobius"/>
    </source>
</evidence>
<dbReference type="EMBL" id="BNCD01000028">
    <property type="protein sequence ID" value="GHH87443.1"/>
    <property type="molecule type" value="Genomic_DNA"/>
</dbReference>
<organism evidence="3 4">
    <name type="scientific">Streptomyces sulfonofaciens</name>
    <dbReference type="NCBI Taxonomy" id="68272"/>
    <lineage>
        <taxon>Bacteria</taxon>
        <taxon>Bacillati</taxon>
        <taxon>Actinomycetota</taxon>
        <taxon>Actinomycetes</taxon>
        <taxon>Kitasatosporales</taxon>
        <taxon>Streptomycetaceae</taxon>
        <taxon>Streptomyces</taxon>
    </lineage>
</organism>
<feature type="transmembrane region" description="Helical" evidence="1">
    <location>
        <begin position="84"/>
        <end position="107"/>
    </location>
</feature>
<dbReference type="Proteomes" id="UP000603708">
    <property type="component" value="Unassembled WGS sequence"/>
</dbReference>
<accession>A0A919GMR3</accession>
<keyword evidence="4" id="KW-1185">Reference proteome</keyword>
<name>A0A919GMR3_9ACTN</name>
<feature type="domain" description="DUF4396" evidence="2">
    <location>
        <begin position="16"/>
        <end position="148"/>
    </location>
</feature>
<evidence type="ECO:0000313" key="3">
    <source>
        <dbReference type="EMBL" id="GHH87443.1"/>
    </source>
</evidence>
<dbReference type="RefSeq" id="WP_189938060.1">
    <property type="nucleotide sequence ID" value="NZ_BNCD01000028.1"/>
</dbReference>
<feature type="transmembrane region" description="Helical" evidence="1">
    <location>
        <begin position="119"/>
        <end position="138"/>
    </location>
</feature>
<dbReference type="Pfam" id="PF14342">
    <property type="entry name" value="DUF4396"/>
    <property type="match status" value="1"/>
</dbReference>
<sequence>MGHSGHGAPARTGAGWGIAAKATGHCLAGCALGEILGMVIGTALLWGNVPTMALAITLAFCFGYSFTLYAVRRAGLRWKAAVRTALAADTVSIAVMELVDNVIIAAVPGAMDAELTDGLFWYALLGGFAVAFLVTTPVNKWMIGRGKGHAAVHAHH</sequence>
<keyword evidence="1" id="KW-0812">Transmembrane</keyword>
<proteinExistence type="predicted"/>
<protein>
    <recommendedName>
        <fullName evidence="2">DUF4396 domain-containing protein</fullName>
    </recommendedName>
</protein>
<evidence type="ECO:0000259" key="2">
    <source>
        <dbReference type="Pfam" id="PF14342"/>
    </source>
</evidence>
<evidence type="ECO:0000313" key="4">
    <source>
        <dbReference type="Proteomes" id="UP000603708"/>
    </source>
</evidence>
<keyword evidence="1" id="KW-1133">Transmembrane helix</keyword>
<reference evidence="3" key="1">
    <citation type="journal article" date="2014" name="Int. J. Syst. Evol. Microbiol.">
        <title>Complete genome sequence of Corynebacterium casei LMG S-19264T (=DSM 44701T), isolated from a smear-ripened cheese.</title>
        <authorList>
            <consortium name="US DOE Joint Genome Institute (JGI-PGF)"/>
            <person name="Walter F."/>
            <person name="Albersmeier A."/>
            <person name="Kalinowski J."/>
            <person name="Ruckert C."/>
        </authorList>
    </citation>
    <scope>NUCLEOTIDE SEQUENCE</scope>
    <source>
        <strain evidence="3">JCM 5069</strain>
    </source>
</reference>
<reference evidence="3" key="2">
    <citation type="submission" date="2020-09" db="EMBL/GenBank/DDBJ databases">
        <authorList>
            <person name="Sun Q."/>
            <person name="Ohkuma M."/>
        </authorList>
    </citation>
    <scope>NUCLEOTIDE SEQUENCE</scope>
    <source>
        <strain evidence="3">JCM 5069</strain>
    </source>
</reference>
<dbReference type="InterPro" id="IPR025509">
    <property type="entry name" value="DUF4396"/>
</dbReference>
<feature type="transmembrane region" description="Helical" evidence="1">
    <location>
        <begin position="52"/>
        <end position="72"/>
    </location>
</feature>
<keyword evidence="1" id="KW-0472">Membrane</keyword>
<gene>
    <name evidence="3" type="ORF">GCM10018793_63240</name>
</gene>